<organism evidence="1 2">
    <name type="scientific">Aromia moschata</name>
    <dbReference type="NCBI Taxonomy" id="1265417"/>
    <lineage>
        <taxon>Eukaryota</taxon>
        <taxon>Metazoa</taxon>
        <taxon>Ecdysozoa</taxon>
        <taxon>Arthropoda</taxon>
        <taxon>Hexapoda</taxon>
        <taxon>Insecta</taxon>
        <taxon>Pterygota</taxon>
        <taxon>Neoptera</taxon>
        <taxon>Endopterygota</taxon>
        <taxon>Coleoptera</taxon>
        <taxon>Polyphaga</taxon>
        <taxon>Cucujiformia</taxon>
        <taxon>Chrysomeloidea</taxon>
        <taxon>Cerambycidae</taxon>
        <taxon>Cerambycinae</taxon>
        <taxon>Callichromatini</taxon>
        <taxon>Aromia</taxon>
    </lineage>
</organism>
<dbReference type="Proteomes" id="UP001162162">
    <property type="component" value="Unassembled WGS sequence"/>
</dbReference>
<protein>
    <recommendedName>
        <fullName evidence="3">DUF4371 domain-containing protein</fullName>
    </recommendedName>
</protein>
<name>A0AAV8ZIR4_9CUCU</name>
<accession>A0AAV8ZIR4</accession>
<keyword evidence="2" id="KW-1185">Reference proteome</keyword>
<gene>
    <name evidence="1" type="ORF">NQ318_018843</name>
</gene>
<reference evidence="1" key="1">
    <citation type="journal article" date="2023" name="Insect Mol. Biol.">
        <title>Genome sequencing provides insights into the evolution of gene families encoding plant cell wall-degrading enzymes in longhorned beetles.</title>
        <authorList>
            <person name="Shin N.R."/>
            <person name="Okamura Y."/>
            <person name="Kirsch R."/>
            <person name="Pauchet Y."/>
        </authorList>
    </citation>
    <scope>NUCLEOTIDE SEQUENCE</scope>
    <source>
        <strain evidence="1">AMC_N1</strain>
    </source>
</reference>
<dbReference type="EMBL" id="JAPWTK010000001">
    <property type="protein sequence ID" value="KAJ8963367.1"/>
    <property type="molecule type" value="Genomic_DNA"/>
</dbReference>
<proteinExistence type="predicted"/>
<sequence length="90" mass="10551">MLYRRWPTCIQLKELQNFQVMQYGSSRLVHKHITIEDTYQRVIGNIKEDIRNKFLWLTVDETTDFCGSKVVNVLIRILGVSDISHPDGDN</sequence>
<evidence type="ECO:0008006" key="3">
    <source>
        <dbReference type="Google" id="ProtNLM"/>
    </source>
</evidence>
<evidence type="ECO:0000313" key="1">
    <source>
        <dbReference type="EMBL" id="KAJ8963367.1"/>
    </source>
</evidence>
<evidence type="ECO:0000313" key="2">
    <source>
        <dbReference type="Proteomes" id="UP001162162"/>
    </source>
</evidence>
<dbReference type="AlphaFoldDB" id="A0AAV8ZIR4"/>
<comment type="caution">
    <text evidence="1">The sequence shown here is derived from an EMBL/GenBank/DDBJ whole genome shotgun (WGS) entry which is preliminary data.</text>
</comment>